<proteinExistence type="predicted"/>
<name>A0ABR6FF80_9BURK</name>
<dbReference type="RefSeq" id="WP_110384892.1">
    <property type="nucleotide sequence ID" value="NZ_JACHVZ010000001.1"/>
</dbReference>
<gene>
    <name evidence="1" type="ORF">FHX59_000189</name>
</gene>
<keyword evidence="2" id="KW-1185">Reference proteome</keyword>
<comment type="caution">
    <text evidence="1">The sequence shown here is derived from an EMBL/GenBank/DDBJ whole genome shotgun (WGS) entry which is preliminary data.</text>
</comment>
<dbReference type="Proteomes" id="UP000533533">
    <property type="component" value="Unassembled WGS sequence"/>
</dbReference>
<sequence length="216" mass="23506">MPGKAVTDDQMTLLNTGDDIIATAKQLLPFGSGNQQAADQMFPLGENRVLTGLAYSFYNHAKPRHTALAAVTAGAGNCDHFGAIAYVMCRERLPAQFRVAWVTGPGHSFAIVGKSGWNIGQCVAVDPWPIQAQAVLFEDHFMSGSTLNHLAEKDCKGQAFNSAKYQAFVGAVRVQRNAIEQSNWTNNVPPSGHTYDHQYCTANGSYMNYYVPMDVS</sequence>
<dbReference type="EMBL" id="JACHVZ010000001">
    <property type="protein sequence ID" value="MBB2925783.1"/>
    <property type="molecule type" value="Genomic_DNA"/>
</dbReference>
<reference evidence="1 2" key="1">
    <citation type="submission" date="2020-08" db="EMBL/GenBank/DDBJ databases">
        <title>Genomic Encyclopedia of Type Strains, Phase IV (KMG-V): Genome sequencing to study the core and pangenomes of soil and plant-associated prokaryotes.</title>
        <authorList>
            <person name="Whitman W."/>
        </authorList>
    </citation>
    <scope>NUCLEOTIDE SEQUENCE [LARGE SCALE GENOMIC DNA]</scope>
    <source>
        <strain evidence="1 2">SRMrh-85</strain>
    </source>
</reference>
<evidence type="ECO:0008006" key="3">
    <source>
        <dbReference type="Google" id="ProtNLM"/>
    </source>
</evidence>
<organism evidence="1 2">
    <name type="scientific">Paraburkholderia silvatlantica</name>
    <dbReference type="NCBI Taxonomy" id="321895"/>
    <lineage>
        <taxon>Bacteria</taxon>
        <taxon>Pseudomonadati</taxon>
        <taxon>Pseudomonadota</taxon>
        <taxon>Betaproteobacteria</taxon>
        <taxon>Burkholderiales</taxon>
        <taxon>Burkholderiaceae</taxon>
        <taxon>Paraburkholderia</taxon>
    </lineage>
</organism>
<evidence type="ECO:0000313" key="2">
    <source>
        <dbReference type="Proteomes" id="UP000533533"/>
    </source>
</evidence>
<evidence type="ECO:0000313" key="1">
    <source>
        <dbReference type="EMBL" id="MBB2925783.1"/>
    </source>
</evidence>
<protein>
    <recommendedName>
        <fullName evidence="3">Transglutaminase-like domain-containing protein</fullName>
    </recommendedName>
</protein>
<accession>A0ABR6FF80</accession>